<gene>
    <name evidence="13" type="ORF">Anas_00224</name>
</gene>
<dbReference type="PROSITE" id="PS50283">
    <property type="entry name" value="NA_SOLUT_SYMP_3"/>
    <property type="match status" value="1"/>
</dbReference>
<dbReference type="PANTHER" id="PTHR42985:SF40">
    <property type="entry name" value="LD47995P-RELATED"/>
    <property type="match status" value="1"/>
</dbReference>
<evidence type="ECO:0008006" key="15">
    <source>
        <dbReference type="Google" id="ProtNLM"/>
    </source>
</evidence>
<dbReference type="EMBL" id="SEYY01000480">
    <property type="protein sequence ID" value="KAB7507146.1"/>
    <property type="molecule type" value="Genomic_DNA"/>
</dbReference>
<evidence type="ECO:0000256" key="9">
    <source>
        <dbReference type="ARBA" id="ARBA00023136"/>
    </source>
</evidence>
<dbReference type="Proteomes" id="UP000326759">
    <property type="component" value="Unassembled WGS sequence"/>
</dbReference>
<dbReference type="Gene3D" id="1.20.1730.10">
    <property type="entry name" value="Sodium/glucose cotransporter"/>
    <property type="match status" value="1"/>
</dbReference>
<keyword evidence="8" id="KW-0406">Ion transport</keyword>
<keyword evidence="6 12" id="KW-1133">Transmembrane helix</keyword>
<evidence type="ECO:0000256" key="3">
    <source>
        <dbReference type="ARBA" id="ARBA00022448"/>
    </source>
</evidence>
<evidence type="ECO:0000313" key="14">
    <source>
        <dbReference type="Proteomes" id="UP000326759"/>
    </source>
</evidence>
<protein>
    <recommendedName>
        <fullName evidence="15">Sodium-coupled monocarboxylate transporter 1</fullName>
    </recommendedName>
</protein>
<sequence>MGFQLYAPTIALASVTNIGVLTYIYILGIICTLYSAFGGIRAVIWTDVFQLSVMLIGSALVTVVGCAQIGGIVKVLNISSKGGRLDVFE</sequence>
<comment type="subcellular location">
    <subcellularLocation>
        <location evidence="1">Cell membrane</location>
        <topology evidence="1">Multi-pass membrane protein</topology>
    </subcellularLocation>
</comment>
<organism evidence="13 14">
    <name type="scientific">Armadillidium nasatum</name>
    <dbReference type="NCBI Taxonomy" id="96803"/>
    <lineage>
        <taxon>Eukaryota</taxon>
        <taxon>Metazoa</taxon>
        <taxon>Ecdysozoa</taxon>
        <taxon>Arthropoda</taxon>
        <taxon>Crustacea</taxon>
        <taxon>Multicrustacea</taxon>
        <taxon>Malacostraca</taxon>
        <taxon>Eumalacostraca</taxon>
        <taxon>Peracarida</taxon>
        <taxon>Isopoda</taxon>
        <taxon>Oniscidea</taxon>
        <taxon>Crinocheta</taxon>
        <taxon>Armadillidiidae</taxon>
        <taxon>Armadillidium</taxon>
    </lineage>
</organism>
<comment type="caution">
    <text evidence="13">The sequence shown here is derived from an EMBL/GenBank/DDBJ whole genome shotgun (WGS) entry which is preliminary data.</text>
</comment>
<evidence type="ECO:0000256" key="12">
    <source>
        <dbReference type="SAM" id="Phobius"/>
    </source>
</evidence>
<dbReference type="GO" id="GO:0005886">
    <property type="term" value="C:plasma membrane"/>
    <property type="evidence" value="ECO:0007669"/>
    <property type="project" value="UniProtKB-SubCell"/>
</dbReference>
<evidence type="ECO:0000256" key="7">
    <source>
        <dbReference type="ARBA" id="ARBA00023053"/>
    </source>
</evidence>
<dbReference type="Pfam" id="PF00474">
    <property type="entry name" value="SSF"/>
    <property type="match status" value="1"/>
</dbReference>
<dbReference type="InterPro" id="IPR001734">
    <property type="entry name" value="Na/solute_symporter"/>
</dbReference>
<keyword evidence="3" id="KW-0813">Transport</keyword>
<feature type="transmembrane region" description="Helical" evidence="12">
    <location>
        <begin position="49"/>
        <end position="76"/>
    </location>
</feature>
<dbReference type="AlphaFoldDB" id="A0A5N5TLW5"/>
<keyword evidence="14" id="KW-1185">Reference proteome</keyword>
<keyword evidence="5 12" id="KW-0812">Transmembrane</keyword>
<evidence type="ECO:0000256" key="11">
    <source>
        <dbReference type="RuleBase" id="RU362091"/>
    </source>
</evidence>
<reference evidence="13 14" key="1">
    <citation type="journal article" date="2019" name="PLoS Biol.">
        <title>Sex chromosomes control vertical transmission of feminizing Wolbachia symbionts in an isopod.</title>
        <authorList>
            <person name="Becking T."/>
            <person name="Chebbi M.A."/>
            <person name="Giraud I."/>
            <person name="Moumen B."/>
            <person name="Laverre T."/>
            <person name="Caubet Y."/>
            <person name="Peccoud J."/>
            <person name="Gilbert C."/>
            <person name="Cordaux R."/>
        </authorList>
    </citation>
    <scope>NUCLEOTIDE SEQUENCE [LARGE SCALE GENOMIC DNA]</scope>
    <source>
        <strain evidence="13">ANa2</strain>
        <tissue evidence="13">Whole body excluding digestive tract and cuticle</tissue>
    </source>
</reference>
<dbReference type="InterPro" id="IPR051163">
    <property type="entry name" value="Sodium:Solute_Symporter_SSF"/>
</dbReference>
<evidence type="ECO:0000256" key="6">
    <source>
        <dbReference type="ARBA" id="ARBA00022989"/>
    </source>
</evidence>
<dbReference type="GO" id="GO:0015293">
    <property type="term" value="F:symporter activity"/>
    <property type="evidence" value="ECO:0007669"/>
    <property type="project" value="TreeGrafter"/>
</dbReference>
<feature type="transmembrane region" description="Helical" evidence="12">
    <location>
        <begin position="12"/>
        <end position="37"/>
    </location>
</feature>
<evidence type="ECO:0000256" key="2">
    <source>
        <dbReference type="ARBA" id="ARBA00006434"/>
    </source>
</evidence>
<dbReference type="PANTHER" id="PTHR42985">
    <property type="entry name" value="SODIUM-COUPLED MONOCARBOXYLATE TRANSPORTER"/>
    <property type="match status" value="1"/>
</dbReference>
<name>A0A5N5TLW5_9CRUS</name>
<dbReference type="InterPro" id="IPR038377">
    <property type="entry name" value="Na/Glc_symporter_sf"/>
</dbReference>
<dbReference type="GO" id="GO:0006814">
    <property type="term" value="P:sodium ion transport"/>
    <property type="evidence" value="ECO:0007669"/>
    <property type="project" value="UniProtKB-KW"/>
</dbReference>
<accession>A0A5N5TLW5</accession>
<evidence type="ECO:0000256" key="5">
    <source>
        <dbReference type="ARBA" id="ARBA00022692"/>
    </source>
</evidence>
<keyword evidence="10" id="KW-0739">Sodium transport</keyword>
<evidence type="ECO:0000256" key="8">
    <source>
        <dbReference type="ARBA" id="ARBA00023065"/>
    </source>
</evidence>
<keyword evidence="9 12" id="KW-0472">Membrane</keyword>
<evidence type="ECO:0000256" key="1">
    <source>
        <dbReference type="ARBA" id="ARBA00004651"/>
    </source>
</evidence>
<keyword evidence="4" id="KW-1003">Cell membrane</keyword>
<evidence type="ECO:0000256" key="10">
    <source>
        <dbReference type="ARBA" id="ARBA00023201"/>
    </source>
</evidence>
<proteinExistence type="inferred from homology"/>
<evidence type="ECO:0000313" key="13">
    <source>
        <dbReference type="EMBL" id="KAB7507146.1"/>
    </source>
</evidence>
<evidence type="ECO:0000256" key="4">
    <source>
        <dbReference type="ARBA" id="ARBA00022475"/>
    </source>
</evidence>
<dbReference type="OrthoDB" id="6436019at2759"/>
<comment type="similarity">
    <text evidence="2 11">Belongs to the sodium:solute symporter (SSF) (TC 2.A.21) family.</text>
</comment>
<keyword evidence="7" id="KW-0915">Sodium</keyword>